<dbReference type="AlphaFoldDB" id="A0A7S2RM66"/>
<evidence type="ECO:0000313" key="2">
    <source>
        <dbReference type="EMBL" id="CAD9674063.1"/>
    </source>
</evidence>
<gene>
    <name evidence="2" type="ORF">QSP1433_LOCUS4558</name>
</gene>
<dbReference type="EMBL" id="HBHK01007441">
    <property type="protein sequence ID" value="CAD9674063.1"/>
    <property type="molecule type" value="Transcribed_RNA"/>
</dbReference>
<feature type="compositionally biased region" description="Acidic residues" evidence="1">
    <location>
        <begin position="245"/>
        <end position="264"/>
    </location>
</feature>
<evidence type="ECO:0008006" key="3">
    <source>
        <dbReference type="Google" id="ProtNLM"/>
    </source>
</evidence>
<reference evidence="2" key="1">
    <citation type="submission" date="2021-01" db="EMBL/GenBank/DDBJ databases">
        <authorList>
            <person name="Corre E."/>
            <person name="Pelletier E."/>
            <person name="Niang G."/>
            <person name="Scheremetjew M."/>
            <person name="Finn R."/>
            <person name="Kale V."/>
            <person name="Holt S."/>
            <person name="Cochrane G."/>
            <person name="Meng A."/>
            <person name="Brown T."/>
            <person name="Cohen L."/>
        </authorList>
    </citation>
    <scope>NUCLEOTIDE SEQUENCE</scope>
    <source>
        <strain evidence="2">NY070348D</strain>
    </source>
</reference>
<sequence>MEGGVEGEMEVTQVVQEVVCENQRYYPWSGWSTSLLLTDPSYLSNKKGKGKKGSKLATVPLPRATEQAGVWKWLGEWKIHEDFAYGFDFDTFYPNQKGSVRTKAKMSDCTRRRVWVRSRQLLVPKIEAPMEEEQPKNSEEEMVQDNQLDNISTEQQETPTLPTVVAALVNDEPSYMERLLQKDVELHEKSFELYKREMDSIVRRKDAEIARLKRLLLESKARQKSTVMIAKNAILSSSSVGAWPELEDPEEGQETTDNESEFDTLDGNSYSEDEETVLTIEDRKRLAKSRSSLRFVTALNHQYANSEVSIDEYALGLSALSASEDADLLNLASEGKPNVSIDEYALGLSALAAGGNADIFSLSSDECKYSSSVRT</sequence>
<organism evidence="2">
    <name type="scientific">Mucochytrium quahogii</name>
    <dbReference type="NCBI Taxonomy" id="96639"/>
    <lineage>
        <taxon>Eukaryota</taxon>
        <taxon>Sar</taxon>
        <taxon>Stramenopiles</taxon>
        <taxon>Bigyra</taxon>
        <taxon>Labyrinthulomycetes</taxon>
        <taxon>Thraustochytrida</taxon>
        <taxon>Thraustochytriidae</taxon>
        <taxon>Mucochytrium</taxon>
    </lineage>
</organism>
<accession>A0A7S2RM66</accession>
<protein>
    <recommendedName>
        <fullName evidence="3">Peroxin/Ferlin domain-containing protein</fullName>
    </recommendedName>
</protein>
<name>A0A7S2RM66_9STRA</name>
<feature type="region of interest" description="Disordered" evidence="1">
    <location>
        <begin position="240"/>
        <end position="274"/>
    </location>
</feature>
<evidence type="ECO:0000256" key="1">
    <source>
        <dbReference type="SAM" id="MobiDB-lite"/>
    </source>
</evidence>
<proteinExistence type="predicted"/>